<evidence type="ECO:0000313" key="4">
    <source>
        <dbReference type="EMBL" id="MFC5406239.1"/>
    </source>
</evidence>
<dbReference type="InterPro" id="IPR013529">
    <property type="entry name" value="Glyco_hydro_42_N"/>
</dbReference>
<keyword evidence="5" id="KW-1185">Reference proteome</keyword>
<comment type="caution">
    <text evidence="4">The sequence shown here is derived from an EMBL/GenBank/DDBJ whole genome shotgun (WGS) entry which is preliminary data.</text>
</comment>
<evidence type="ECO:0000256" key="2">
    <source>
        <dbReference type="ARBA" id="ARBA00023295"/>
    </source>
</evidence>
<organism evidence="4 5">
    <name type="scientific">Cohnella soli</name>
    <dbReference type="NCBI Taxonomy" id="425005"/>
    <lineage>
        <taxon>Bacteria</taxon>
        <taxon>Bacillati</taxon>
        <taxon>Bacillota</taxon>
        <taxon>Bacilli</taxon>
        <taxon>Bacillales</taxon>
        <taxon>Paenibacillaceae</taxon>
        <taxon>Cohnella</taxon>
    </lineage>
</organism>
<reference evidence="5" key="1">
    <citation type="journal article" date="2019" name="Int. J. Syst. Evol. Microbiol.">
        <title>The Global Catalogue of Microorganisms (GCM) 10K type strain sequencing project: providing services to taxonomists for standard genome sequencing and annotation.</title>
        <authorList>
            <consortium name="The Broad Institute Genomics Platform"/>
            <consortium name="The Broad Institute Genome Sequencing Center for Infectious Disease"/>
            <person name="Wu L."/>
            <person name="Ma J."/>
        </authorList>
    </citation>
    <scope>NUCLEOTIDE SEQUENCE [LARGE SCALE GENOMIC DNA]</scope>
    <source>
        <strain evidence="5">CGMCC 1.18575</strain>
    </source>
</reference>
<proteinExistence type="predicted"/>
<dbReference type="RefSeq" id="WP_378138256.1">
    <property type="nucleotide sequence ID" value="NZ_JBHSMI010000052.1"/>
</dbReference>
<keyword evidence="1 4" id="KW-0378">Hydrolase</keyword>
<dbReference type="EMBL" id="JBHSMI010000052">
    <property type="protein sequence ID" value="MFC5406239.1"/>
    <property type="molecule type" value="Genomic_DNA"/>
</dbReference>
<feature type="domain" description="Glycoside hydrolase family 42 N-terminal" evidence="3">
    <location>
        <begin position="162"/>
        <end position="279"/>
    </location>
</feature>
<dbReference type="EC" id="3.2.1.23" evidence="4"/>
<evidence type="ECO:0000256" key="1">
    <source>
        <dbReference type="ARBA" id="ARBA00022801"/>
    </source>
</evidence>
<dbReference type="InterPro" id="IPR017853">
    <property type="entry name" value="GH"/>
</dbReference>
<accession>A0ABW0HZ16</accession>
<dbReference type="GO" id="GO:0004565">
    <property type="term" value="F:beta-galactosidase activity"/>
    <property type="evidence" value="ECO:0007669"/>
    <property type="project" value="UniProtKB-EC"/>
</dbReference>
<protein>
    <submittedName>
        <fullName evidence="4">Beta-galactosidase</fullName>
        <ecNumber evidence="4">3.2.1.23</ecNumber>
    </submittedName>
</protein>
<dbReference type="Pfam" id="PF02449">
    <property type="entry name" value="Glyco_hydro_42"/>
    <property type="match status" value="1"/>
</dbReference>
<evidence type="ECO:0000259" key="3">
    <source>
        <dbReference type="Pfam" id="PF02449"/>
    </source>
</evidence>
<evidence type="ECO:0000313" key="5">
    <source>
        <dbReference type="Proteomes" id="UP001596113"/>
    </source>
</evidence>
<keyword evidence="2 4" id="KW-0326">Glycosidase</keyword>
<dbReference type="Gene3D" id="3.20.20.80">
    <property type="entry name" value="Glycosidases"/>
    <property type="match status" value="1"/>
</dbReference>
<dbReference type="SUPFAM" id="SSF51445">
    <property type="entry name" value="(Trans)glycosidases"/>
    <property type="match status" value="1"/>
</dbReference>
<sequence>MYESIAASMQPFPIGLWVPPPADEVSIARYKEIRDAGFTFVIGFREIEHGEETVAKALDCAQANGLKYLVNDPRVKNLGVTELSAMEPLISRFSSHPAYLGHLFFDEPGADQFERLAALARSYESCAPDGLAYVNLLPDYASAQQLRTATYADHVEQFLLTFKPKALSYDYYPLRMNGSVKATYFSNLWTVREACHLHQVPFWVFIQALSYNGTHREPNEAEIRWQVNMSLAFGAKGIQYFTYWTPDAANGETFEKALIGKDGAKTSTYWNVQRVNDEVAIVGPILQSLQSEGLLVSGETPAGVERVMQSFGSVVSLEGDPAIAGCFSSDNHPHSIFVVNRDYSQPADSVIVFDDNRQLTIRLEPGEGKLIPLSQ</sequence>
<dbReference type="Proteomes" id="UP001596113">
    <property type="component" value="Unassembled WGS sequence"/>
</dbReference>
<gene>
    <name evidence="4" type="ORF">ACFPOF_26155</name>
</gene>
<name>A0ABW0HZ16_9BACL</name>